<dbReference type="EMBL" id="LAZR01002441">
    <property type="protein sequence ID" value="KKN30015.1"/>
    <property type="molecule type" value="Genomic_DNA"/>
</dbReference>
<feature type="domain" description="C2H2-type" evidence="1">
    <location>
        <begin position="2"/>
        <end position="30"/>
    </location>
</feature>
<reference evidence="2" key="1">
    <citation type="journal article" date="2015" name="Nature">
        <title>Complex archaea that bridge the gap between prokaryotes and eukaryotes.</title>
        <authorList>
            <person name="Spang A."/>
            <person name="Saw J.H."/>
            <person name="Jorgensen S.L."/>
            <person name="Zaremba-Niedzwiedzka K."/>
            <person name="Martijn J."/>
            <person name="Lind A.E."/>
            <person name="van Eijk R."/>
            <person name="Schleper C."/>
            <person name="Guy L."/>
            <person name="Ettema T.J."/>
        </authorList>
    </citation>
    <scope>NUCLEOTIDE SEQUENCE</scope>
</reference>
<protein>
    <recommendedName>
        <fullName evidence="1">C2H2-type domain-containing protein</fullName>
    </recommendedName>
</protein>
<evidence type="ECO:0000313" key="2">
    <source>
        <dbReference type="EMBL" id="KKN30015.1"/>
    </source>
</evidence>
<gene>
    <name evidence="2" type="ORF">LCGC14_0838320</name>
</gene>
<dbReference type="InterPro" id="IPR013087">
    <property type="entry name" value="Znf_C2H2_type"/>
</dbReference>
<organism evidence="2">
    <name type="scientific">marine sediment metagenome</name>
    <dbReference type="NCBI Taxonomy" id="412755"/>
    <lineage>
        <taxon>unclassified sequences</taxon>
        <taxon>metagenomes</taxon>
        <taxon>ecological metagenomes</taxon>
    </lineage>
</organism>
<evidence type="ECO:0000259" key="1">
    <source>
        <dbReference type="PROSITE" id="PS50157"/>
    </source>
</evidence>
<sequence>MIKCQKCQKWFSTKKGLNIHSSRMHKNQNVQNVQVVNVNNSQIIEILNSIRKLQLDNVYLKCRVKNITGNNHTTEAIERIKMDEARPEQSGNEDNMTKIVKEMKKIFTEDFNYKNILSHVNGIETILIPIMVEAI</sequence>
<proteinExistence type="predicted"/>
<dbReference type="PROSITE" id="PS00028">
    <property type="entry name" value="ZINC_FINGER_C2H2_1"/>
    <property type="match status" value="1"/>
</dbReference>
<dbReference type="AlphaFoldDB" id="A0A0F9PDX6"/>
<name>A0A0F9PDX6_9ZZZZ</name>
<comment type="caution">
    <text evidence="2">The sequence shown here is derived from an EMBL/GenBank/DDBJ whole genome shotgun (WGS) entry which is preliminary data.</text>
</comment>
<accession>A0A0F9PDX6</accession>
<dbReference type="PROSITE" id="PS50157">
    <property type="entry name" value="ZINC_FINGER_C2H2_2"/>
    <property type="match status" value="1"/>
</dbReference>